<dbReference type="STRING" id="394503.Ccel_2089"/>
<dbReference type="NCBIfam" id="NF047420">
    <property type="entry name" value="EF_P_mod_YmfI"/>
    <property type="match status" value="1"/>
</dbReference>
<keyword evidence="3" id="KW-0443">Lipid metabolism</keyword>
<dbReference type="PRINTS" id="PR00081">
    <property type="entry name" value="GDHRDH"/>
</dbReference>
<dbReference type="InterPro" id="IPR050259">
    <property type="entry name" value="SDR"/>
</dbReference>
<evidence type="ECO:0000313" key="4">
    <source>
        <dbReference type="EMBL" id="ACL76434.1"/>
    </source>
</evidence>
<dbReference type="InterPro" id="IPR002347">
    <property type="entry name" value="SDR_fam"/>
</dbReference>
<protein>
    <submittedName>
        <fullName evidence="4">Short-chain dehydrogenase/reductase SDR</fullName>
    </submittedName>
</protein>
<dbReference type="AlphaFoldDB" id="B8I401"/>
<accession>B8I401</accession>
<dbReference type="EMBL" id="CP001348">
    <property type="protein sequence ID" value="ACL76434.1"/>
    <property type="molecule type" value="Genomic_DNA"/>
</dbReference>
<dbReference type="Proteomes" id="UP000001349">
    <property type="component" value="Chromosome"/>
</dbReference>
<dbReference type="OrthoDB" id="1738245at2"/>
<dbReference type="FunFam" id="3.40.50.720:FF:000173">
    <property type="entry name" value="3-oxoacyl-[acyl-carrier protein] reductase"/>
    <property type="match status" value="1"/>
</dbReference>
<dbReference type="SUPFAM" id="SSF51735">
    <property type="entry name" value="NAD(P)-binding Rossmann-fold domains"/>
    <property type="match status" value="1"/>
</dbReference>
<dbReference type="PANTHER" id="PTHR42879">
    <property type="entry name" value="3-OXOACYL-(ACYL-CARRIER-PROTEIN) REDUCTASE"/>
    <property type="match status" value="1"/>
</dbReference>
<dbReference type="HOGENOM" id="CLU_010194_1_3_9"/>
<dbReference type="InterPro" id="IPR036291">
    <property type="entry name" value="NAD(P)-bd_dom_sf"/>
</dbReference>
<keyword evidence="5" id="KW-1185">Reference proteome</keyword>
<organism evidence="4 5">
    <name type="scientific">Ruminiclostridium cellulolyticum (strain ATCC 35319 / DSM 5812 / JCM 6584 / H10)</name>
    <name type="common">Clostridium cellulolyticum</name>
    <dbReference type="NCBI Taxonomy" id="394503"/>
    <lineage>
        <taxon>Bacteria</taxon>
        <taxon>Bacillati</taxon>
        <taxon>Bacillota</taxon>
        <taxon>Clostridia</taxon>
        <taxon>Eubacteriales</taxon>
        <taxon>Oscillospiraceae</taxon>
        <taxon>Ruminiclostridium</taxon>
    </lineage>
</organism>
<dbReference type="GO" id="GO:0016491">
    <property type="term" value="F:oxidoreductase activity"/>
    <property type="evidence" value="ECO:0007669"/>
    <property type="project" value="UniProtKB-KW"/>
</dbReference>
<dbReference type="GO" id="GO:0008202">
    <property type="term" value="P:steroid metabolic process"/>
    <property type="evidence" value="ECO:0007669"/>
    <property type="project" value="UniProtKB-KW"/>
</dbReference>
<keyword evidence="3" id="KW-0753">Steroid metabolism</keyword>
<name>B8I401_RUMCH</name>
<dbReference type="PROSITE" id="PS00061">
    <property type="entry name" value="ADH_SHORT"/>
    <property type="match status" value="1"/>
</dbReference>
<reference evidence="4 5" key="1">
    <citation type="submission" date="2009-01" db="EMBL/GenBank/DDBJ databases">
        <title>Complete sequence of Clostridium cellulolyticum H10.</title>
        <authorList>
            <consortium name="US DOE Joint Genome Institute"/>
            <person name="Lucas S."/>
            <person name="Copeland A."/>
            <person name="Lapidus A."/>
            <person name="Glavina del Rio T."/>
            <person name="Dalin E."/>
            <person name="Tice H."/>
            <person name="Bruce D."/>
            <person name="Goodwin L."/>
            <person name="Pitluck S."/>
            <person name="Chertkov O."/>
            <person name="Saunders E."/>
            <person name="Brettin T."/>
            <person name="Detter J.C."/>
            <person name="Han C."/>
            <person name="Larimer F."/>
            <person name="Land M."/>
            <person name="Hauser L."/>
            <person name="Kyrpides N."/>
            <person name="Ivanova N."/>
            <person name="Zhou J."/>
            <person name="Richardson P."/>
        </authorList>
    </citation>
    <scope>NUCLEOTIDE SEQUENCE [LARGE SCALE GENOMIC DNA]</scope>
    <source>
        <strain evidence="5">ATCC 35319 / DSM 5812 / JCM 6584 / H10</strain>
    </source>
</reference>
<comment type="similarity">
    <text evidence="1">Belongs to the short-chain dehydrogenases/reductases (SDR) family.</text>
</comment>
<dbReference type="Pfam" id="PF13561">
    <property type="entry name" value="adh_short_C2"/>
    <property type="match status" value="1"/>
</dbReference>
<evidence type="ECO:0000313" key="5">
    <source>
        <dbReference type="Proteomes" id="UP000001349"/>
    </source>
</evidence>
<dbReference type="eggNOG" id="COG1028">
    <property type="taxonomic scope" value="Bacteria"/>
</dbReference>
<keyword evidence="2" id="KW-0560">Oxidoreductase</keyword>
<dbReference type="RefSeq" id="WP_015925536.1">
    <property type="nucleotide sequence ID" value="NC_011898.1"/>
</dbReference>
<dbReference type="PANTHER" id="PTHR42879:SF2">
    <property type="entry name" value="3-OXOACYL-[ACYL-CARRIER-PROTEIN] REDUCTASE FABG"/>
    <property type="match status" value="1"/>
</dbReference>
<proteinExistence type="inferred from homology"/>
<dbReference type="GO" id="GO:0032787">
    <property type="term" value="P:monocarboxylic acid metabolic process"/>
    <property type="evidence" value="ECO:0007669"/>
    <property type="project" value="UniProtKB-ARBA"/>
</dbReference>
<gene>
    <name evidence="4" type="ordered locus">Ccel_2089</name>
</gene>
<evidence type="ECO:0000256" key="3">
    <source>
        <dbReference type="ARBA" id="ARBA00023221"/>
    </source>
</evidence>
<dbReference type="Gene3D" id="3.40.50.720">
    <property type="entry name" value="NAD(P)-binding Rossmann-like Domain"/>
    <property type="match status" value="1"/>
</dbReference>
<evidence type="ECO:0000256" key="2">
    <source>
        <dbReference type="ARBA" id="ARBA00023002"/>
    </source>
</evidence>
<sequence>MNTQKTVLVTGASRGIGYAVAKKFAKNGFNVAINYNLNSTSAESLESELSREQCRVMTVKADVSSQEQVLNMIDSVNSRFGHIDILVNNAGIAGQRLFTDITSEEWDRMFDVNVKGMFHCCKAVLPNMIRNKYGKIVNISSIWGLTGASCEVHYSASKAAVIGLTRALAKELGPSNIQVNCVAPGVIETDMNSEIDNQTMEELKEQTPLGVIGTGDDIAETVFFLASDSAKFITGQIISPNGGFLI</sequence>
<dbReference type="NCBIfam" id="NF009466">
    <property type="entry name" value="PRK12826.1-2"/>
    <property type="match status" value="1"/>
</dbReference>
<dbReference type="PRINTS" id="PR00080">
    <property type="entry name" value="SDRFAMILY"/>
</dbReference>
<evidence type="ECO:0000256" key="1">
    <source>
        <dbReference type="ARBA" id="ARBA00006484"/>
    </source>
</evidence>
<dbReference type="KEGG" id="cce:Ccel_2089"/>
<dbReference type="NCBIfam" id="NF005559">
    <property type="entry name" value="PRK07231.1"/>
    <property type="match status" value="1"/>
</dbReference>
<dbReference type="InterPro" id="IPR020904">
    <property type="entry name" value="Sc_DH/Rdtase_CS"/>
</dbReference>